<dbReference type="Proteomes" id="UP000834106">
    <property type="component" value="Chromosome 11"/>
</dbReference>
<name>A0AAD1ZKK8_9LAMI</name>
<accession>A0AAD1ZKK8</accession>
<proteinExistence type="predicted"/>
<reference evidence="1" key="1">
    <citation type="submission" date="2023-05" db="EMBL/GenBank/DDBJ databases">
        <authorList>
            <person name="Huff M."/>
        </authorList>
    </citation>
    <scope>NUCLEOTIDE SEQUENCE</scope>
</reference>
<keyword evidence="2" id="KW-1185">Reference proteome</keyword>
<evidence type="ECO:0000313" key="1">
    <source>
        <dbReference type="EMBL" id="CAI9771244.1"/>
    </source>
</evidence>
<organism evidence="1 2">
    <name type="scientific">Fraxinus pennsylvanica</name>
    <dbReference type="NCBI Taxonomy" id="56036"/>
    <lineage>
        <taxon>Eukaryota</taxon>
        <taxon>Viridiplantae</taxon>
        <taxon>Streptophyta</taxon>
        <taxon>Embryophyta</taxon>
        <taxon>Tracheophyta</taxon>
        <taxon>Spermatophyta</taxon>
        <taxon>Magnoliopsida</taxon>
        <taxon>eudicotyledons</taxon>
        <taxon>Gunneridae</taxon>
        <taxon>Pentapetalae</taxon>
        <taxon>asterids</taxon>
        <taxon>lamiids</taxon>
        <taxon>Lamiales</taxon>
        <taxon>Oleaceae</taxon>
        <taxon>Oleeae</taxon>
        <taxon>Fraxinus</taxon>
    </lineage>
</organism>
<evidence type="ECO:0000313" key="2">
    <source>
        <dbReference type="Proteomes" id="UP000834106"/>
    </source>
</evidence>
<sequence length="99" mass="11745">MENLHSKDIFQEKGNLPQQMYPLDSSATAFYNHQPQQNMPTTQEFNYLRLMDLVKVFLSSQHSVAMICKALFRWVSARILLKRLHFIQITFMFQINHPT</sequence>
<protein>
    <submittedName>
        <fullName evidence="1">Uncharacterized protein</fullName>
    </submittedName>
</protein>
<dbReference type="AlphaFoldDB" id="A0AAD1ZKK8"/>
<dbReference type="EMBL" id="OU503046">
    <property type="protein sequence ID" value="CAI9771244.1"/>
    <property type="molecule type" value="Genomic_DNA"/>
</dbReference>
<gene>
    <name evidence="1" type="ORF">FPE_LOCUS18674</name>
</gene>